<keyword evidence="2 4" id="KW-0378">Hydrolase</keyword>
<dbReference type="GO" id="GO:0000272">
    <property type="term" value="P:polysaccharide catabolic process"/>
    <property type="evidence" value="ECO:0007669"/>
    <property type="project" value="InterPro"/>
</dbReference>
<dbReference type="CTD" id="20327616"/>
<evidence type="ECO:0000259" key="5">
    <source>
        <dbReference type="Pfam" id="PF00150"/>
    </source>
</evidence>
<accession>A0A074ZTF6</accession>
<dbReference type="GO" id="GO:0016042">
    <property type="term" value="P:lipid catabolic process"/>
    <property type="evidence" value="ECO:0007669"/>
    <property type="project" value="UniProtKB-ARBA"/>
</dbReference>
<dbReference type="InterPro" id="IPR001547">
    <property type="entry name" value="Glyco_hydro_5"/>
</dbReference>
<evidence type="ECO:0000256" key="3">
    <source>
        <dbReference type="ARBA" id="ARBA00023295"/>
    </source>
</evidence>
<organism evidence="7 8">
    <name type="scientific">Opisthorchis viverrini</name>
    <name type="common">Southeast Asian liver fluke</name>
    <dbReference type="NCBI Taxonomy" id="6198"/>
    <lineage>
        <taxon>Eukaryota</taxon>
        <taxon>Metazoa</taxon>
        <taxon>Spiralia</taxon>
        <taxon>Lophotrochozoa</taxon>
        <taxon>Platyhelminthes</taxon>
        <taxon>Trematoda</taxon>
        <taxon>Digenea</taxon>
        <taxon>Opisthorchiida</taxon>
        <taxon>Opisthorchiata</taxon>
        <taxon>Opisthorchiidae</taxon>
        <taxon>Opisthorchis</taxon>
    </lineage>
</organism>
<dbReference type="Proteomes" id="UP000054324">
    <property type="component" value="Unassembled WGS sequence"/>
</dbReference>
<reference evidence="7 8" key="1">
    <citation type="submission" date="2013-11" db="EMBL/GenBank/DDBJ databases">
        <title>Opisthorchis viverrini - life in the bile duct.</title>
        <authorList>
            <person name="Young N.D."/>
            <person name="Nagarajan N."/>
            <person name="Lin S.J."/>
            <person name="Korhonen P.K."/>
            <person name="Jex A.R."/>
            <person name="Hall R.S."/>
            <person name="Safavi-Hemami H."/>
            <person name="Kaewkong W."/>
            <person name="Bertrand D."/>
            <person name="Gao S."/>
            <person name="Seet Q."/>
            <person name="Wongkham S."/>
            <person name="Teh B.T."/>
            <person name="Wongkham C."/>
            <person name="Intapan P.M."/>
            <person name="Maleewong W."/>
            <person name="Yang X."/>
            <person name="Hu M."/>
            <person name="Wang Z."/>
            <person name="Hofmann A."/>
            <person name="Sternberg P.W."/>
            <person name="Tan P."/>
            <person name="Wang J."/>
            <person name="Gasser R.B."/>
        </authorList>
    </citation>
    <scope>NUCLEOTIDE SEQUENCE [LARGE SCALE GENOMIC DNA]</scope>
</reference>
<dbReference type="InterPro" id="IPR041036">
    <property type="entry name" value="GH5_C"/>
</dbReference>
<evidence type="ECO:0000313" key="7">
    <source>
        <dbReference type="EMBL" id="KER29117.1"/>
    </source>
</evidence>
<keyword evidence="3 4" id="KW-0326">Glycosidase</keyword>
<evidence type="ECO:0000256" key="2">
    <source>
        <dbReference type="ARBA" id="ARBA00022801"/>
    </source>
</evidence>
<feature type="domain" description="Glycoside hydrolase family 5" evidence="5">
    <location>
        <begin position="14"/>
        <end position="332"/>
    </location>
</feature>
<dbReference type="Gene3D" id="2.60.40.1180">
    <property type="entry name" value="Golgi alpha-mannosidase II"/>
    <property type="match status" value="1"/>
</dbReference>
<keyword evidence="8" id="KW-1185">Reference proteome</keyword>
<dbReference type="RefSeq" id="XP_009167168.1">
    <property type="nucleotide sequence ID" value="XM_009168904.1"/>
</dbReference>
<dbReference type="PANTHER" id="PTHR31308:SF3">
    <property type="entry name" value="ENDOGLYCOCERAMIDASE"/>
    <property type="match status" value="1"/>
</dbReference>
<dbReference type="KEGG" id="ovi:T265_13449"/>
<evidence type="ECO:0000259" key="6">
    <source>
        <dbReference type="Pfam" id="PF18564"/>
    </source>
</evidence>
<dbReference type="Pfam" id="PF18564">
    <property type="entry name" value="Glyco_hydro_5_C"/>
    <property type="match status" value="1"/>
</dbReference>
<dbReference type="GO" id="GO:0004553">
    <property type="term" value="F:hydrolase activity, hydrolyzing O-glycosyl compounds"/>
    <property type="evidence" value="ECO:0007669"/>
    <property type="project" value="InterPro"/>
</dbReference>
<evidence type="ECO:0000256" key="1">
    <source>
        <dbReference type="ARBA" id="ARBA00005641"/>
    </source>
</evidence>
<gene>
    <name evidence="7" type="ORF">T265_13449</name>
</gene>
<feature type="non-terminal residue" evidence="7">
    <location>
        <position position="471"/>
    </location>
</feature>
<sequence>MRLLKIIRQSMTGSTLPEAHLWGFNVIRLGVMWSGVMPDKSKIDHNYLDKIDAIVYLCAVNDIYVILDMHQDAMSSAFDMYDGIPKWLVDQLPKSPEWLAYPFPLRRPPKNWFLNYLTYAAADCAQNIYANSTGAWVYWGDFWAAVAKRFRLRTNVLGYELINEPPIGNFYKNPLRILPGYMGKVHLLPVYDYLVERIRQVDSSTLVFYEPMTHSLFLPIVGGTGMGRVPGFHIDPKERNRSVLSYHYYCWLLWFSDPRSQMSWFQQELCDKTIITKAFNTAHASRKKTGGGMFLTEFGRCAPDGHERSINTVECSTILRTADERLMSWTYWGGDFLDDYGKPINEQLNYFSRPYPQRTLGTSGHLKFDVRNGSLEYAFLTKPTKGTQENKIILSMYLPSSVHYPHGLAVCVEPDVIPTEIIGNHLILNVPKEMTNVTFSVNVNIRRLPQPEQRWSSTYFAVENIATVSSD</sequence>
<dbReference type="OrthoDB" id="1887033at2759"/>
<dbReference type="InterPro" id="IPR013780">
    <property type="entry name" value="Glyco_hydro_b"/>
</dbReference>
<dbReference type="Gene3D" id="3.20.20.80">
    <property type="entry name" value="Glycosidases"/>
    <property type="match status" value="1"/>
</dbReference>
<evidence type="ECO:0000313" key="8">
    <source>
        <dbReference type="Proteomes" id="UP000054324"/>
    </source>
</evidence>
<name>A0A074ZTF6_OPIVI</name>
<feature type="domain" description="Glycoside hydrolase family 5 C-terminal" evidence="6">
    <location>
        <begin position="353"/>
        <end position="415"/>
    </location>
</feature>
<dbReference type="AlphaFoldDB" id="A0A074ZTF6"/>
<dbReference type="GeneID" id="20327616"/>
<dbReference type="STRING" id="6198.A0A074ZTF6"/>
<proteinExistence type="inferred from homology"/>
<protein>
    <recommendedName>
        <fullName evidence="9">Glycoside hydrolase family 5 domain-containing protein</fullName>
    </recommendedName>
</protein>
<dbReference type="PANTHER" id="PTHR31308">
    <property type="match status" value="1"/>
</dbReference>
<dbReference type="Pfam" id="PF00150">
    <property type="entry name" value="Cellulase"/>
    <property type="match status" value="1"/>
</dbReference>
<dbReference type="InterPro" id="IPR052066">
    <property type="entry name" value="Glycosphingolipid_Hydrolases"/>
</dbReference>
<dbReference type="InterPro" id="IPR017853">
    <property type="entry name" value="GH"/>
</dbReference>
<comment type="similarity">
    <text evidence="1 4">Belongs to the glycosyl hydrolase 5 (cellulase A) family.</text>
</comment>
<dbReference type="SUPFAM" id="SSF51445">
    <property type="entry name" value="(Trans)glycosidases"/>
    <property type="match status" value="1"/>
</dbReference>
<evidence type="ECO:0000256" key="4">
    <source>
        <dbReference type="RuleBase" id="RU361153"/>
    </source>
</evidence>
<dbReference type="GO" id="GO:1901136">
    <property type="term" value="P:carbohydrate derivative catabolic process"/>
    <property type="evidence" value="ECO:0007669"/>
    <property type="project" value="UniProtKB-ARBA"/>
</dbReference>
<evidence type="ECO:0008006" key="9">
    <source>
        <dbReference type="Google" id="ProtNLM"/>
    </source>
</evidence>
<dbReference type="EMBL" id="KL596685">
    <property type="protein sequence ID" value="KER29117.1"/>
    <property type="molecule type" value="Genomic_DNA"/>
</dbReference>